<keyword evidence="4" id="KW-1185">Reference proteome</keyword>
<evidence type="ECO:0000256" key="1">
    <source>
        <dbReference type="SAM" id="MobiDB-lite"/>
    </source>
</evidence>
<evidence type="ECO:0000313" key="3">
    <source>
        <dbReference type="EMBL" id="RKN16401.1"/>
    </source>
</evidence>
<organism evidence="2 5">
    <name type="scientific">Streptomyces radicis</name>
    <dbReference type="NCBI Taxonomy" id="1750517"/>
    <lineage>
        <taxon>Bacteria</taxon>
        <taxon>Bacillati</taxon>
        <taxon>Actinomycetota</taxon>
        <taxon>Actinomycetes</taxon>
        <taxon>Kitasatosporales</taxon>
        <taxon>Streptomycetaceae</taxon>
        <taxon>Streptomyces</taxon>
    </lineage>
</organism>
<name>A0A3A9VVP0_9ACTN</name>
<dbReference type="OrthoDB" id="4313158at2"/>
<evidence type="ECO:0000313" key="2">
    <source>
        <dbReference type="EMBL" id="RKN05075.1"/>
    </source>
</evidence>
<dbReference type="AlphaFoldDB" id="A0A3A9VVP0"/>
<gene>
    <name evidence="3" type="ORF">D7318_25635</name>
    <name evidence="2" type="ORF">D7319_26270</name>
</gene>
<dbReference type="RefSeq" id="WP_120699582.1">
    <property type="nucleotide sequence ID" value="NZ_RBDX01000029.1"/>
</dbReference>
<reference evidence="4 5" key="1">
    <citation type="submission" date="2018-09" db="EMBL/GenBank/DDBJ databases">
        <title>Streptomyces sp. nov. DS1-2, an endophytic actinomycete isolated from roots of Dendrobium scabrilingue.</title>
        <authorList>
            <person name="Kuncharoen N."/>
            <person name="Kudo T."/>
            <person name="Ohkuma M."/>
            <person name="Yuki M."/>
            <person name="Tanasupawat S."/>
        </authorList>
    </citation>
    <scope>NUCLEOTIDE SEQUENCE [LARGE SCALE GENOMIC DNA]</scope>
    <source>
        <strain evidence="2 5">AZ1-7</strain>
        <strain evidence="3 4">DS1-2</strain>
    </source>
</reference>
<proteinExistence type="predicted"/>
<dbReference type="Proteomes" id="UP000275024">
    <property type="component" value="Unassembled WGS sequence"/>
</dbReference>
<evidence type="ECO:0000313" key="4">
    <source>
        <dbReference type="Proteomes" id="UP000268652"/>
    </source>
</evidence>
<evidence type="ECO:0000313" key="5">
    <source>
        <dbReference type="Proteomes" id="UP000275024"/>
    </source>
</evidence>
<dbReference type="EMBL" id="RBDY01000027">
    <property type="protein sequence ID" value="RKN16401.1"/>
    <property type="molecule type" value="Genomic_DNA"/>
</dbReference>
<accession>A0A3A9VVP0</accession>
<dbReference type="Proteomes" id="UP000268652">
    <property type="component" value="Unassembled WGS sequence"/>
</dbReference>
<protein>
    <submittedName>
        <fullName evidence="2">Uncharacterized protein</fullName>
    </submittedName>
</protein>
<feature type="region of interest" description="Disordered" evidence="1">
    <location>
        <begin position="129"/>
        <end position="153"/>
    </location>
</feature>
<sequence length="153" mass="16328">MTFDEEWARLQAAAQDELNATRLNSDGGAGDGADYAVSGEELRPVHEVAGELADELDRNGSLARNPTHVAGIFLRTPGLETGYALIEVAERWQSQADALRSACRRIAGHVDATVRAHSATEQETLADLRGASAPASNPRLDALDGGPSWHEAR</sequence>
<dbReference type="EMBL" id="RBDX01000029">
    <property type="protein sequence ID" value="RKN05075.1"/>
    <property type="molecule type" value="Genomic_DNA"/>
</dbReference>
<comment type="caution">
    <text evidence="2">The sequence shown here is derived from an EMBL/GenBank/DDBJ whole genome shotgun (WGS) entry which is preliminary data.</text>
</comment>